<evidence type="ECO:0000313" key="1">
    <source>
        <dbReference type="EMBL" id="MCS0656614.1"/>
    </source>
</evidence>
<dbReference type="Proteomes" id="UP001204621">
    <property type="component" value="Unassembled WGS sequence"/>
</dbReference>
<dbReference type="InterPro" id="IPR014937">
    <property type="entry name" value="DUF1810"/>
</dbReference>
<reference evidence="1 2" key="1">
    <citation type="submission" date="2022-08" db="EMBL/GenBank/DDBJ databases">
        <title>Reclassification of Massilia species as members of the genera Telluria, Duganella, Pseudoduganella, Mokoshia gen. nov. and Zemynaea gen. nov. using orthogonal and non-orthogonal genome-based approaches.</title>
        <authorList>
            <person name="Bowman J.P."/>
        </authorList>
    </citation>
    <scope>NUCLEOTIDE SEQUENCE [LARGE SCALE GENOMIC DNA]</scope>
    <source>
        <strain evidence="1 2">JCM 31606</strain>
    </source>
</reference>
<name>A0ABT2CS12_9BURK</name>
<sequence>MDTDFDLERFVAAQADIYPQVVAELRAGRKQSHWMWFIFPQVAGLGHSAMAQKYAIRSGDEAAAYLAHPVLGPRLRECATLVAAIEDRSVEDIFGSPDDRKFQSSMTLFADVAPHEAVFQACLDQFFDGQADSATLDFLSREHG</sequence>
<dbReference type="InterPro" id="IPR036287">
    <property type="entry name" value="Rv1873-like_sf"/>
</dbReference>
<dbReference type="Pfam" id="PF08837">
    <property type="entry name" value="DUF1810"/>
    <property type="match status" value="1"/>
</dbReference>
<dbReference type="PIRSF" id="PIRSF008546">
    <property type="entry name" value="UCP008546"/>
    <property type="match status" value="1"/>
</dbReference>
<keyword evidence="2" id="KW-1185">Reference proteome</keyword>
<dbReference type="RefSeq" id="WP_258809797.1">
    <property type="nucleotide sequence ID" value="NZ_JANUGU010000001.1"/>
</dbReference>
<comment type="caution">
    <text evidence="1">The sequence shown here is derived from an EMBL/GenBank/DDBJ whole genome shotgun (WGS) entry which is preliminary data.</text>
</comment>
<accession>A0ABT2CS12</accession>
<organism evidence="1 2">
    <name type="scientific">Massilia terrae</name>
    <dbReference type="NCBI Taxonomy" id="1811224"/>
    <lineage>
        <taxon>Bacteria</taxon>
        <taxon>Pseudomonadati</taxon>
        <taxon>Pseudomonadota</taxon>
        <taxon>Betaproteobacteria</taxon>
        <taxon>Burkholderiales</taxon>
        <taxon>Oxalobacteraceae</taxon>
        <taxon>Telluria group</taxon>
        <taxon>Massilia</taxon>
    </lineage>
</organism>
<gene>
    <name evidence="1" type="ORF">NX778_00850</name>
</gene>
<protein>
    <submittedName>
        <fullName evidence="1">DUF1810 domain-containing protein</fullName>
    </submittedName>
</protein>
<dbReference type="SUPFAM" id="SSF140736">
    <property type="entry name" value="Rv1873-like"/>
    <property type="match status" value="1"/>
</dbReference>
<dbReference type="EMBL" id="JANUGU010000001">
    <property type="protein sequence ID" value="MCS0656614.1"/>
    <property type="molecule type" value="Genomic_DNA"/>
</dbReference>
<evidence type="ECO:0000313" key="2">
    <source>
        <dbReference type="Proteomes" id="UP001204621"/>
    </source>
</evidence>
<dbReference type="Gene3D" id="1.25.40.380">
    <property type="entry name" value="Protein of unknown function DUF1810"/>
    <property type="match status" value="1"/>
</dbReference>
<proteinExistence type="predicted"/>